<name>A0A6M8EBJ5_9BACT</name>
<dbReference type="RefSeq" id="WP_172124838.1">
    <property type="nucleotide sequence ID" value="NZ_CP042652.1"/>
</dbReference>
<dbReference type="GO" id="GO:0003700">
    <property type="term" value="F:DNA-binding transcription factor activity"/>
    <property type="evidence" value="ECO:0007669"/>
    <property type="project" value="InterPro"/>
</dbReference>
<dbReference type="SUPFAM" id="SSF46689">
    <property type="entry name" value="Homeodomain-like"/>
    <property type="match status" value="2"/>
</dbReference>
<accession>A0A6M8EBJ5</accession>
<protein>
    <submittedName>
        <fullName evidence="4">Transcriptional regulator, AraC family</fullName>
    </submittedName>
</protein>
<dbReference type="AlphaFoldDB" id="A0A6M8EBJ5"/>
<evidence type="ECO:0000313" key="4">
    <source>
        <dbReference type="EMBL" id="QKE27800.1"/>
    </source>
</evidence>
<dbReference type="PANTHER" id="PTHR43436:SF1">
    <property type="entry name" value="TRANSCRIPTIONAL REGULATORY PROTEIN"/>
    <property type="match status" value="1"/>
</dbReference>
<keyword evidence="2" id="KW-0804">Transcription</keyword>
<keyword evidence="1" id="KW-0805">Transcription regulation</keyword>
<evidence type="ECO:0000259" key="3">
    <source>
        <dbReference type="PROSITE" id="PS01124"/>
    </source>
</evidence>
<feature type="domain" description="HTH araC/xylS-type" evidence="3">
    <location>
        <begin position="188"/>
        <end position="285"/>
    </location>
</feature>
<dbReference type="InterPro" id="IPR009594">
    <property type="entry name" value="Tscrpt_reg_HTH_AraC_N"/>
</dbReference>
<evidence type="ECO:0000313" key="5">
    <source>
        <dbReference type="Proteomes" id="UP000503483"/>
    </source>
</evidence>
<dbReference type="GO" id="GO:0043565">
    <property type="term" value="F:sequence-specific DNA binding"/>
    <property type="evidence" value="ECO:0007669"/>
    <property type="project" value="InterPro"/>
</dbReference>
<dbReference type="PANTHER" id="PTHR43436">
    <property type="entry name" value="ARAC-FAMILY TRANSCRIPTIONAL REGULATOR"/>
    <property type="match status" value="1"/>
</dbReference>
<dbReference type="EMBL" id="CP042652">
    <property type="protein sequence ID" value="QKE27800.1"/>
    <property type="molecule type" value="Genomic_DNA"/>
</dbReference>
<evidence type="ECO:0000256" key="1">
    <source>
        <dbReference type="ARBA" id="ARBA00023015"/>
    </source>
</evidence>
<dbReference type="KEGG" id="paco:AACT_0594"/>
<dbReference type="Proteomes" id="UP000503483">
    <property type="component" value="Chromosome"/>
</dbReference>
<evidence type="ECO:0000256" key="2">
    <source>
        <dbReference type="ARBA" id="ARBA00023163"/>
    </source>
</evidence>
<gene>
    <name evidence="4" type="ORF">AACT_0594</name>
</gene>
<sequence>MLKDRIKELGINEGINKTGIQGIEIFKISTAFSKINTILPASICIISQGSKNLYLGEEKYTYNENSYLIGTIKMPVKSELINSSPENPCLGIIINLDVNIITELLKIFDELKDWQYEKKSKQIITISPMNKAIENSLERLLNISSNQMDIKVLSKSFIREFFYEILKTPQGHILRNSVQHHTKVHEMVPTIKYLEQNFQNDITIDEIAKFASMSVATLHKNFKKATSLSPIQFIKQLRLHNAHSLLMSGYNASNAAFESGYTNSAQFSREFKRLFTYSPRDIKNI</sequence>
<proteinExistence type="predicted"/>
<reference evidence="4 5" key="1">
    <citation type="submission" date="2019-08" db="EMBL/GenBank/DDBJ databases">
        <title>Complete genome sequence of Arcobacter acticola.</title>
        <authorList>
            <person name="Miller W."/>
        </authorList>
    </citation>
    <scope>NUCLEOTIDE SEQUENCE [LARGE SCALE GENOMIC DNA]</scope>
    <source>
        <strain evidence="4 5">KCTC 52212</strain>
    </source>
</reference>
<dbReference type="PROSITE" id="PS01124">
    <property type="entry name" value="HTH_ARAC_FAMILY_2"/>
    <property type="match status" value="1"/>
</dbReference>
<dbReference type="Gene3D" id="1.10.10.60">
    <property type="entry name" value="Homeodomain-like"/>
    <property type="match status" value="1"/>
</dbReference>
<dbReference type="SMART" id="SM00342">
    <property type="entry name" value="HTH_ARAC"/>
    <property type="match status" value="1"/>
</dbReference>
<keyword evidence="5" id="KW-1185">Reference proteome</keyword>
<dbReference type="Pfam" id="PF12833">
    <property type="entry name" value="HTH_18"/>
    <property type="match status" value="1"/>
</dbReference>
<dbReference type="InterPro" id="IPR018060">
    <property type="entry name" value="HTH_AraC"/>
</dbReference>
<organism evidence="4 5">
    <name type="scientific">Arcobacter acticola</name>
    <dbReference type="NCBI Taxonomy" id="1849015"/>
    <lineage>
        <taxon>Bacteria</taxon>
        <taxon>Pseudomonadati</taxon>
        <taxon>Campylobacterota</taxon>
        <taxon>Epsilonproteobacteria</taxon>
        <taxon>Campylobacterales</taxon>
        <taxon>Arcobacteraceae</taxon>
        <taxon>Arcobacter</taxon>
    </lineage>
</organism>
<dbReference type="Pfam" id="PF06719">
    <property type="entry name" value="AraC_N"/>
    <property type="match status" value="1"/>
</dbReference>
<dbReference type="InterPro" id="IPR009057">
    <property type="entry name" value="Homeodomain-like_sf"/>
</dbReference>